<feature type="chain" id="PRO_5022037123" evidence="1">
    <location>
        <begin position="27"/>
        <end position="143"/>
    </location>
</feature>
<organism evidence="2 3">
    <name type="scientific">Roseibium hamelinense</name>
    <dbReference type="NCBI Taxonomy" id="150831"/>
    <lineage>
        <taxon>Bacteria</taxon>
        <taxon>Pseudomonadati</taxon>
        <taxon>Pseudomonadota</taxon>
        <taxon>Alphaproteobacteria</taxon>
        <taxon>Hyphomicrobiales</taxon>
        <taxon>Stappiaceae</taxon>
        <taxon>Roseibium</taxon>
    </lineage>
</organism>
<proteinExistence type="predicted"/>
<protein>
    <submittedName>
        <fullName evidence="2">Golgi apparatus protein 1</fullName>
    </submittedName>
</protein>
<accession>A0A562STZ9</accession>
<gene>
    <name evidence="2" type="ORF">JM93_03174</name>
</gene>
<dbReference type="RefSeq" id="WP_208995206.1">
    <property type="nucleotide sequence ID" value="NZ_SMLY01000057.1"/>
</dbReference>
<dbReference type="AlphaFoldDB" id="A0A562STZ9"/>
<dbReference type="PANTHER" id="PTHR11884:SF1">
    <property type="entry name" value="GOLGI APPARATUS PROTEIN 1"/>
    <property type="match status" value="1"/>
</dbReference>
<dbReference type="PANTHER" id="PTHR11884">
    <property type="entry name" value="SELECTIN LIGAND RELATED"/>
    <property type="match status" value="1"/>
</dbReference>
<keyword evidence="1" id="KW-0732">Signal</keyword>
<name>A0A562STZ9_9HYPH</name>
<dbReference type="Pfam" id="PF00839">
    <property type="entry name" value="Cys_rich_FGFR"/>
    <property type="match status" value="2"/>
</dbReference>
<evidence type="ECO:0000256" key="1">
    <source>
        <dbReference type="SAM" id="SignalP"/>
    </source>
</evidence>
<dbReference type="EMBL" id="VLLF01000007">
    <property type="protein sequence ID" value="TWI84837.1"/>
    <property type="molecule type" value="Genomic_DNA"/>
</dbReference>
<evidence type="ECO:0000313" key="3">
    <source>
        <dbReference type="Proteomes" id="UP000320593"/>
    </source>
</evidence>
<reference evidence="2 3" key="1">
    <citation type="submission" date="2019-07" db="EMBL/GenBank/DDBJ databases">
        <title>Genomic Encyclopedia of Archaeal and Bacterial Type Strains, Phase II (KMG-II): from individual species to whole genera.</title>
        <authorList>
            <person name="Goeker M."/>
        </authorList>
    </citation>
    <scope>NUCLEOTIDE SEQUENCE [LARGE SCALE GENOMIC DNA]</scope>
    <source>
        <strain evidence="2 3">ATCC BAA-252</strain>
    </source>
</reference>
<feature type="signal peptide" evidence="1">
    <location>
        <begin position="1"/>
        <end position="26"/>
    </location>
</feature>
<dbReference type="InterPro" id="IPR039728">
    <property type="entry name" value="GLG1"/>
</dbReference>
<comment type="caution">
    <text evidence="2">The sequence shown here is derived from an EMBL/GenBank/DDBJ whole genome shotgun (WGS) entry which is preliminary data.</text>
</comment>
<keyword evidence="3" id="KW-1185">Reference proteome</keyword>
<dbReference type="Proteomes" id="UP000320593">
    <property type="component" value="Unassembled WGS sequence"/>
</dbReference>
<dbReference type="InterPro" id="IPR001893">
    <property type="entry name" value="Cys-rich_GLG1_repeat"/>
</dbReference>
<sequence length="143" mass="14809">MMNFALGKNSVVLATSALLLASAAQAQGPVVGMLEACEPEITQYCDAVSPGDGRLMACMYAHEDKLSTSCDAAIVDMADALDFLFANARSALAVCAADIEANCADVELGGGRVMSCLKDANEKISSDCQTQVGAFAQQFGLTD</sequence>
<evidence type="ECO:0000313" key="2">
    <source>
        <dbReference type="EMBL" id="TWI84837.1"/>
    </source>
</evidence>
<dbReference type="GO" id="GO:0016020">
    <property type="term" value="C:membrane"/>
    <property type="evidence" value="ECO:0007669"/>
    <property type="project" value="InterPro"/>
</dbReference>